<keyword evidence="3 11" id="KW-0808">Transferase</keyword>
<comment type="pathway">
    <text evidence="9">Isoprenoid biosynthesis; isopentenyl diphosphate biosynthesis via mevalonate pathway; isopentenyl diphosphate from (R)-mevalonate: step 1/3.</text>
</comment>
<name>A0A3B0WYA1_9ZZZZ</name>
<dbReference type="GO" id="GO:0005524">
    <property type="term" value="F:ATP binding"/>
    <property type="evidence" value="ECO:0007669"/>
    <property type="project" value="UniProtKB-KW"/>
</dbReference>
<dbReference type="InterPro" id="IPR036554">
    <property type="entry name" value="GHMP_kinase_C_sf"/>
</dbReference>
<organism evidence="11">
    <name type="scientific">hydrothermal vent metagenome</name>
    <dbReference type="NCBI Taxonomy" id="652676"/>
    <lineage>
        <taxon>unclassified sequences</taxon>
        <taxon>metagenomes</taxon>
        <taxon>ecological metagenomes</taxon>
    </lineage>
</organism>
<dbReference type="Gene3D" id="3.30.70.890">
    <property type="entry name" value="GHMP kinase, C-terminal domain"/>
    <property type="match status" value="1"/>
</dbReference>
<dbReference type="InterPro" id="IPR006205">
    <property type="entry name" value="Mev_gal_kin"/>
</dbReference>
<dbReference type="EMBL" id="UOFB01000346">
    <property type="protein sequence ID" value="VAW49336.1"/>
    <property type="molecule type" value="Genomic_DNA"/>
</dbReference>
<keyword evidence="4" id="KW-0547">Nucleotide-binding</keyword>
<evidence type="ECO:0000313" key="11">
    <source>
        <dbReference type="EMBL" id="VAW49336.1"/>
    </source>
</evidence>
<dbReference type="GO" id="GO:0005829">
    <property type="term" value="C:cytosol"/>
    <property type="evidence" value="ECO:0007669"/>
    <property type="project" value="TreeGrafter"/>
</dbReference>
<dbReference type="SUPFAM" id="SSF55060">
    <property type="entry name" value="GHMP Kinase, C-terminal domain"/>
    <property type="match status" value="1"/>
</dbReference>
<dbReference type="InterPro" id="IPR014721">
    <property type="entry name" value="Ribsml_uS5_D2-typ_fold_subgr"/>
</dbReference>
<evidence type="ECO:0000256" key="7">
    <source>
        <dbReference type="ARBA" id="ARBA00022842"/>
    </source>
</evidence>
<dbReference type="AlphaFoldDB" id="A0A3B0WYA1"/>
<evidence type="ECO:0000256" key="5">
    <source>
        <dbReference type="ARBA" id="ARBA00022777"/>
    </source>
</evidence>
<evidence type="ECO:0000256" key="3">
    <source>
        <dbReference type="ARBA" id="ARBA00022679"/>
    </source>
</evidence>
<dbReference type="GO" id="GO:0019287">
    <property type="term" value="P:isopentenyl diphosphate biosynthetic process, mevalonate pathway"/>
    <property type="evidence" value="ECO:0007669"/>
    <property type="project" value="UniProtKB-UniPathway"/>
</dbReference>
<feature type="domain" description="GHMP kinase N-terminal" evidence="10">
    <location>
        <begin position="98"/>
        <end position="183"/>
    </location>
</feature>
<dbReference type="GO" id="GO:0004496">
    <property type="term" value="F:mevalonate kinase activity"/>
    <property type="evidence" value="ECO:0007669"/>
    <property type="project" value="UniProtKB-EC"/>
</dbReference>
<dbReference type="InterPro" id="IPR020568">
    <property type="entry name" value="Ribosomal_Su5_D2-typ_SF"/>
</dbReference>
<dbReference type="PANTHER" id="PTHR43290:SF2">
    <property type="entry name" value="MEVALONATE KINASE"/>
    <property type="match status" value="1"/>
</dbReference>
<dbReference type="SUPFAM" id="SSF54211">
    <property type="entry name" value="Ribosomal protein S5 domain 2-like"/>
    <property type="match status" value="1"/>
</dbReference>
<evidence type="ECO:0000256" key="2">
    <source>
        <dbReference type="ARBA" id="ARBA00022516"/>
    </source>
</evidence>
<dbReference type="EC" id="2.7.1.36" evidence="11"/>
<dbReference type="Gene3D" id="3.30.230.10">
    <property type="match status" value="1"/>
</dbReference>
<keyword evidence="6" id="KW-0067">ATP-binding</keyword>
<evidence type="ECO:0000256" key="4">
    <source>
        <dbReference type="ARBA" id="ARBA00022741"/>
    </source>
</evidence>
<reference evidence="11" key="1">
    <citation type="submission" date="2018-06" db="EMBL/GenBank/DDBJ databases">
        <authorList>
            <person name="Zhirakovskaya E."/>
        </authorList>
    </citation>
    <scope>NUCLEOTIDE SEQUENCE</scope>
</reference>
<dbReference type="PANTHER" id="PTHR43290">
    <property type="entry name" value="MEVALONATE KINASE"/>
    <property type="match status" value="1"/>
</dbReference>
<keyword evidence="5 11" id="KW-0418">Kinase</keyword>
<evidence type="ECO:0000256" key="1">
    <source>
        <dbReference type="ARBA" id="ARBA00022490"/>
    </source>
</evidence>
<dbReference type="PRINTS" id="PR00959">
    <property type="entry name" value="MEVGALKINASE"/>
</dbReference>
<evidence type="ECO:0000256" key="8">
    <source>
        <dbReference type="ARBA" id="ARBA00023098"/>
    </source>
</evidence>
<evidence type="ECO:0000259" key="10">
    <source>
        <dbReference type="Pfam" id="PF00288"/>
    </source>
</evidence>
<dbReference type="Pfam" id="PF00288">
    <property type="entry name" value="GHMP_kinases_N"/>
    <property type="match status" value="1"/>
</dbReference>
<sequence length="342" mass="37830">MKTDCSVPAKLILSGEHAVLYQCPALSMAIDLPTHCWTECQPNNTSSLHVELCNFTETHTLSFSEYRQQAQQIEQRYQLFLQNKTTIKTVLTQPIDLIICTLYHFEQIQPLNTGNWSFKIQSETPIGRGLGSSAAVILSLLGSLIKHHSLSISSTELLTLARQVEARQHGKSSGIDPATLIYAGLVRYQTNQPIEPIISPPLNAWLIDTGKPDSSTGECVVAVQSRHQNDSALWQAFRTTTQAIASAIEHQEWQRLQQGITENHQLLTQIGVVPKTIQTFITKLHTQYHAAAKICGAGSLTGKNAGVIICLSKQAPTKLCHTYGYTCRPITLQQQGLTCEFI</sequence>
<keyword evidence="1" id="KW-0963">Cytoplasm</keyword>
<protein>
    <submittedName>
        <fullName evidence="11">Mevalonate kinase</fullName>
        <ecNumber evidence="11">2.7.1.36</ecNumber>
    </submittedName>
</protein>
<dbReference type="InterPro" id="IPR006204">
    <property type="entry name" value="GHMP_kinase_N_dom"/>
</dbReference>
<keyword evidence="8" id="KW-0443">Lipid metabolism</keyword>
<accession>A0A3B0WYA1</accession>
<gene>
    <name evidence="11" type="ORF">MNBD_GAMMA04-2002</name>
</gene>
<proteinExistence type="predicted"/>
<evidence type="ECO:0000256" key="9">
    <source>
        <dbReference type="ARBA" id="ARBA00029438"/>
    </source>
</evidence>
<evidence type="ECO:0000256" key="6">
    <source>
        <dbReference type="ARBA" id="ARBA00022840"/>
    </source>
</evidence>
<keyword evidence="2" id="KW-0444">Lipid biosynthesis</keyword>
<keyword evidence="7" id="KW-0460">Magnesium</keyword>
<dbReference type="UniPathway" id="UPA00057">
    <property type="reaction ID" value="UER00098"/>
</dbReference>